<organism evidence="2">
    <name type="scientific">Tanacetum cinerariifolium</name>
    <name type="common">Dalmatian daisy</name>
    <name type="synonym">Chrysanthemum cinerariifolium</name>
    <dbReference type="NCBI Taxonomy" id="118510"/>
    <lineage>
        <taxon>Eukaryota</taxon>
        <taxon>Viridiplantae</taxon>
        <taxon>Streptophyta</taxon>
        <taxon>Embryophyta</taxon>
        <taxon>Tracheophyta</taxon>
        <taxon>Spermatophyta</taxon>
        <taxon>Magnoliopsida</taxon>
        <taxon>eudicotyledons</taxon>
        <taxon>Gunneridae</taxon>
        <taxon>Pentapetalae</taxon>
        <taxon>asterids</taxon>
        <taxon>campanulids</taxon>
        <taxon>Asterales</taxon>
        <taxon>Asteraceae</taxon>
        <taxon>Asteroideae</taxon>
        <taxon>Anthemideae</taxon>
        <taxon>Anthemidinae</taxon>
        <taxon>Tanacetum</taxon>
    </lineage>
</organism>
<name>A0A699KF79_TANCI</name>
<evidence type="ECO:0000259" key="1">
    <source>
        <dbReference type="Pfam" id="PF13966"/>
    </source>
</evidence>
<comment type="caution">
    <text evidence="2">The sequence shown here is derived from an EMBL/GenBank/DDBJ whole genome shotgun (WGS) entry which is preliminary data.</text>
</comment>
<dbReference type="InterPro" id="IPR026960">
    <property type="entry name" value="RVT-Znf"/>
</dbReference>
<gene>
    <name evidence="2" type="ORF">Tci_663790</name>
</gene>
<feature type="domain" description="Reverse transcriptase zinc-binding" evidence="1">
    <location>
        <begin position="5"/>
        <end position="58"/>
    </location>
</feature>
<keyword evidence="2" id="KW-0808">Transferase</keyword>
<dbReference type="EMBL" id="BKCJ010513975">
    <property type="protein sequence ID" value="GFA91818.1"/>
    <property type="molecule type" value="Genomic_DNA"/>
</dbReference>
<dbReference type="GO" id="GO:0003964">
    <property type="term" value="F:RNA-directed DNA polymerase activity"/>
    <property type="evidence" value="ECO:0007669"/>
    <property type="project" value="UniProtKB-KW"/>
</dbReference>
<dbReference type="AlphaFoldDB" id="A0A699KF79"/>
<evidence type="ECO:0000313" key="2">
    <source>
        <dbReference type="EMBL" id="GFA91818.1"/>
    </source>
</evidence>
<keyword evidence="2" id="KW-0695">RNA-directed DNA polymerase</keyword>
<accession>A0A699KF79</accession>
<reference evidence="2" key="1">
    <citation type="journal article" date="2019" name="Sci. Rep.">
        <title>Draft genome of Tanacetum cinerariifolium, the natural source of mosquito coil.</title>
        <authorList>
            <person name="Yamashiro T."/>
            <person name="Shiraishi A."/>
            <person name="Satake H."/>
            <person name="Nakayama K."/>
        </authorList>
    </citation>
    <scope>NUCLEOTIDE SEQUENCE</scope>
</reference>
<dbReference type="Pfam" id="PF13966">
    <property type="entry name" value="zf-RVT"/>
    <property type="match status" value="1"/>
</dbReference>
<keyword evidence="2" id="KW-0548">Nucleotidyltransferase</keyword>
<proteinExistence type="predicted"/>
<sequence>DVPTRWVKVIPIKINIFAWRVFLVKLPTRLDLSFRGVDISSILCPLWDASVESSLHLLHLPLGLSSEEVRCRVGGR</sequence>
<feature type="non-terminal residue" evidence="2">
    <location>
        <position position="1"/>
    </location>
</feature>
<protein>
    <submittedName>
        <fullName evidence="2">RNA-directed DNA polymerase, eukaryota</fullName>
    </submittedName>
</protein>